<dbReference type="InterPro" id="IPR036873">
    <property type="entry name" value="Rhodanese-like_dom_sf"/>
</dbReference>
<dbReference type="InterPro" id="IPR001763">
    <property type="entry name" value="Rhodanese-like_dom"/>
</dbReference>
<evidence type="ECO:0000259" key="3">
    <source>
        <dbReference type="PROSITE" id="PS50206"/>
    </source>
</evidence>
<proteinExistence type="predicted"/>
<dbReference type="Pfam" id="PF00581">
    <property type="entry name" value="Rhodanese"/>
    <property type="match status" value="2"/>
</dbReference>
<gene>
    <name evidence="4" type="ORF">DES31_1908</name>
</gene>
<dbReference type="PROSITE" id="PS50206">
    <property type="entry name" value="RHODANESE_3"/>
    <property type="match status" value="3"/>
</dbReference>
<organism evidence="4 5">
    <name type="scientific">Otariodibacter oris</name>
    <dbReference type="NCBI Taxonomy" id="1032623"/>
    <lineage>
        <taxon>Bacteria</taxon>
        <taxon>Pseudomonadati</taxon>
        <taxon>Pseudomonadota</taxon>
        <taxon>Gammaproteobacteria</taxon>
        <taxon>Pasteurellales</taxon>
        <taxon>Pasteurellaceae</taxon>
        <taxon>Otariodibacter</taxon>
    </lineage>
</organism>
<dbReference type="CDD" id="cd01448">
    <property type="entry name" value="TST_Repeat_1"/>
    <property type="match status" value="1"/>
</dbReference>
<name>A0A420XER0_9PAST</name>
<dbReference type="PANTHER" id="PTHR11364:SF27">
    <property type="entry name" value="SULFURTRANSFERASE"/>
    <property type="match status" value="1"/>
</dbReference>
<reference evidence="4 5" key="1">
    <citation type="submission" date="2018-10" db="EMBL/GenBank/DDBJ databases">
        <title>Genomic Encyclopedia of Type Strains, Phase IV (KMG-IV): sequencing the most valuable type-strain genomes for metagenomic binning, comparative biology and taxonomic classification.</title>
        <authorList>
            <person name="Goeker M."/>
        </authorList>
    </citation>
    <scope>NUCLEOTIDE SEQUENCE [LARGE SCALE GENOMIC DNA]</scope>
    <source>
        <strain evidence="4 5">DSM 23800</strain>
    </source>
</reference>
<accession>A0A420XER0</accession>
<feature type="domain" description="Rhodanese" evidence="3">
    <location>
        <begin position="345"/>
        <end position="409"/>
    </location>
</feature>
<dbReference type="AlphaFoldDB" id="A0A420XER0"/>
<keyword evidence="4" id="KW-0670">Pyruvate</keyword>
<dbReference type="InterPro" id="IPR045078">
    <property type="entry name" value="TST/MPST-like"/>
</dbReference>
<dbReference type="GO" id="GO:0004792">
    <property type="term" value="F:thiosulfate-cyanide sulfurtransferase activity"/>
    <property type="evidence" value="ECO:0007669"/>
    <property type="project" value="TreeGrafter"/>
</dbReference>
<comment type="caution">
    <text evidence="4">The sequence shown here is derived from an EMBL/GenBank/DDBJ whole genome shotgun (WGS) entry which is preliminary data.</text>
</comment>
<sequence>MLMKTISYDTFFEVLNDPNYILVDSRNNQFYNGFAHKNVTRGGHIPNAIQFNVDWLPHITPSKFVTFADDKGLDKSKILIIYDIDLFRATDLGKSLLLYGYRVLIFPHFLQYIQSNQPLASFPNFQYSVSAEWLNHLLTDKIFKTNDHQDFMLFHVSWGKREDSEDYKSHIPTAYYFNTDWIESGPIWNLLAAEEIRKNLLDNGITQDKSIILYSTNQLAAYRIFWVLLWAGVKDVRVLDGNFSAWLSLGFEIEGKVNYPMKENDFGGMIPLNPHFNISTPADILYLQQQGLKLVSNRSWREYIGQTSGYAYIQRKGEPMDAIWGFAGTDASNMNDYFSPDGTLRNPDEIFQLWEEQGIQKDDFLAFYCGTGWRASIAWFITQLAGWEKTAVYDGSWNAWQMDERLPLKNESIQSKKPNARNDFK</sequence>
<dbReference type="Gene3D" id="3.40.250.10">
    <property type="entry name" value="Rhodanese-like domain"/>
    <property type="match status" value="3"/>
</dbReference>
<protein>
    <submittedName>
        <fullName evidence="4">Thiosulfate/3-mercaptopyruvate sulfurtransferase</fullName>
    </submittedName>
</protein>
<evidence type="ECO:0000313" key="5">
    <source>
        <dbReference type="Proteomes" id="UP000280099"/>
    </source>
</evidence>
<feature type="domain" description="Rhodanese" evidence="3">
    <location>
        <begin position="16"/>
        <end position="121"/>
    </location>
</feature>
<dbReference type="RefSeq" id="WP_229583606.1">
    <property type="nucleotide sequence ID" value="NZ_CP016604.1"/>
</dbReference>
<evidence type="ECO:0000313" key="4">
    <source>
        <dbReference type="EMBL" id="RKR70464.1"/>
    </source>
</evidence>
<keyword evidence="2" id="KW-0677">Repeat</keyword>
<dbReference type="SUPFAM" id="SSF52821">
    <property type="entry name" value="Rhodanese/Cell cycle control phosphatase"/>
    <property type="match status" value="3"/>
</dbReference>
<dbReference type="PANTHER" id="PTHR11364">
    <property type="entry name" value="THIOSULFATE SULFERTANSFERASE"/>
    <property type="match status" value="1"/>
</dbReference>
<keyword evidence="1 4" id="KW-0808">Transferase</keyword>
<evidence type="ECO:0000256" key="2">
    <source>
        <dbReference type="ARBA" id="ARBA00022737"/>
    </source>
</evidence>
<keyword evidence="5" id="KW-1185">Reference proteome</keyword>
<dbReference type="CDD" id="cd01449">
    <property type="entry name" value="TST_Repeat_2"/>
    <property type="match status" value="1"/>
</dbReference>
<dbReference type="SMART" id="SM00450">
    <property type="entry name" value="RHOD"/>
    <property type="match status" value="3"/>
</dbReference>
<dbReference type="EMBL" id="RBJC01000012">
    <property type="protein sequence ID" value="RKR70464.1"/>
    <property type="molecule type" value="Genomic_DNA"/>
</dbReference>
<feature type="domain" description="Rhodanese" evidence="3">
    <location>
        <begin position="147"/>
        <end position="255"/>
    </location>
</feature>
<evidence type="ECO:0000256" key="1">
    <source>
        <dbReference type="ARBA" id="ARBA00022679"/>
    </source>
</evidence>
<dbReference type="Proteomes" id="UP000280099">
    <property type="component" value="Unassembled WGS sequence"/>
</dbReference>